<dbReference type="GO" id="GO:0005886">
    <property type="term" value="C:plasma membrane"/>
    <property type="evidence" value="ECO:0007669"/>
    <property type="project" value="UniProtKB-SubCell"/>
</dbReference>
<dbReference type="PANTHER" id="PTHR42823:SF3">
    <property type="entry name" value="ATP SYNTHASE SUBUNIT A, CHLOROPLASTIC"/>
    <property type="match status" value="1"/>
</dbReference>
<evidence type="ECO:0000256" key="7">
    <source>
        <dbReference type="ARBA" id="ARBA00022781"/>
    </source>
</evidence>
<dbReference type="KEGG" id="kuy:FY550_16630"/>
<keyword evidence="4 12" id="KW-1003">Cell membrane</keyword>
<evidence type="ECO:0000256" key="5">
    <source>
        <dbReference type="ARBA" id="ARBA00022547"/>
    </source>
</evidence>
<name>A0A5C1A666_9GAMM</name>
<keyword evidence="6 12" id="KW-0812">Transmembrane</keyword>
<comment type="similarity">
    <text evidence="2 12 13">Belongs to the ATPase A chain family.</text>
</comment>
<evidence type="ECO:0000256" key="4">
    <source>
        <dbReference type="ARBA" id="ARBA00022475"/>
    </source>
</evidence>
<dbReference type="FunFam" id="1.20.120.220:FF:000002">
    <property type="entry name" value="ATP synthase subunit a"/>
    <property type="match status" value="1"/>
</dbReference>
<dbReference type="InterPro" id="IPR035908">
    <property type="entry name" value="F0_ATP_A_sf"/>
</dbReference>
<keyword evidence="7 12" id="KW-0375">Hydrogen ion transport</keyword>
<evidence type="ECO:0000256" key="12">
    <source>
        <dbReference type="HAMAP-Rule" id="MF_01393"/>
    </source>
</evidence>
<proteinExistence type="inferred from homology"/>
<dbReference type="SUPFAM" id="SSF81336">
    <property type="entry name" value="F1F0 ATP synthase subunit A"/>
    <property type="match status" value="1"/>
</dbReference>
<evidence type="ECO:0000313" key="15">
    <source>
        <dbReference type="Proteomes" id="UP000322553"/>
    </source>
</evidence>
<evidence type="ECO:0000313" key="14">
    <source>
        <dbReference type="EMBL" id="QEL12609.1"/>
    </source>
</evidence>
<dbReference type="Proteomes" id="UP000322553">
    <property type="component" value="Chromosome"/>
</dbReference>
<gene>
    <name evidence="12 14" type="primary">atpB</name>
    <name evidence="14" type="ORF">FY550_16630</name>
</gene>
<keyword evidence="5 12" id="KW-0138">CF(0)</keyword>
<evidence type="ECO:0000256" key="2">
    <source>
        <dbReference type="ARBA" id="ARBA00006810"/>
    </source>
</evidence>
<sequence length="290" mass="32042">MAAGNHLETSEYIKHHLQNLTFGYDPGHGWTIAHSAEQASNMGFWAINLDTMLFSIGLGALFLWLFRLVARHATSGVPSKLNNAVEMVVEFVDSSVRETFHGKSRLIAPLSLTIFVWIFLMNLMDLIPVDWIPQLAQAVGVSVVGVEDPSHVYFRIVPTADINATMGMSLTVFALILIYTVRMKGVSGFVADLTLKPFAASNPLVQALLVPANLLLELVTLLSKPISLGLRLFGNLYAGELIFMLIASVGLFQLPLHFAWATFHLLIIVLQAFIFMMLTIVYLSQACEDH</sequence>
<feature type="transmembrane region" description="Helical" evidence="12">
    <location>
        <begin position="106"/>
        <end position="124"/>
    </location>
</feature>
<evidence type="ECO:0000256" key="11">
    <source>
        <dbReference type="ARBA" id="ARBA00023310"/>
    </source>
</evidence>
<dbReference type="InterPro" id="IPR045082">
    <property type="entry name" value="ATP_syn_F0_a_bact/chloroplast"/>
</dbReference>
<feature type="transmembrane region" description="Helical" evidence="12">
    <location>
        <begin position="162"/>
        <end position="181"/>
    </location>
</feature>
<comment type="subcellular location">
    <subcellularLocation>
        <location evidence="12 13">Cell membrane</location>
        <topology evidence="12 13">Multi-pass membrane protein</topology>
    </subcellularLocation>
    <subcellularLocation>
        <location evidence="1">Membrane</location>
        <topology evidence="1">Multi-pass membrane protein</topology>
    </subcellularLocation>
</comment>
<dbReference type="GO" id="GO:0042777">
    <property type="term" value="P:proton motive force-driven plasma membrane ATP synthesis"/>
    <property type="evidence" value="ECO:0007669"/>
    <property type="project" value="TreeGrafter"/>
</dbReference>
<dbReference type="EMBL" id="CP043420">
    <property type="protein sequence ID" value="QEL12609.1"/>
    <property type="molecule type" value="Genomic_DNA"/>
</dbReference>
<keyword evidence="9 12" id="KW-0406">Ion transport</keyword>
<feature type="transmembrane region" description="Helical" evidence="12">
    <location>
        <begin position="258"/>
        <end position="283"/>
    </location>
</feature>
<dbReference type="InterPro" id="IPR023011">
    <property type="entry name" value="ATP_synth_F0_asu_AS"/>
</dbReference>
<feature type="transmembrane region" description="Helical" evidence="12">
    <location>
        <begin position="52"/>
        <end position="70"/>
    </location>
</feature>
<evidence type="ECO:0000256" key="9">
    <source>
        <dbReference type="ARBA" id="ARBA00023065"/>
    </source>
</evidence>
<evidence type="ECO:0000256" key="6">
    <source>
        <dbReference type="ARBA" id="ARBA00022692"/>
    </source>
</evidence>
<dbReference type="HAMAP" id="MF_01393">
    <property type="entry name" value="ATP_synth_a_bact"/>
    <property type="match status" value="1"/>
</dbReference>
<dbReference type="Pfam" id="PF00119">
    <property type="entry name" value="ATP-synt_A"/>
    <property type="match status" value="1"/>
</dbReference>
<dbReference type="GO" id="GO:0046933">
    <property type="term" value="F:proton-transporting ATP synthase activity, rotational mechanism"/>
    <property type="evidence" value="ECO:0007669"/>
    <property type="project" value="UniProtKB-UniRule"/>
</dbReference>
<evidence type="ECO:0000256" key="3">
    <source>
        <dbReference type="ARBA" id="ARBA00022448"/>
    </source>
</evidence>
<protein>
    <recommendedName>
        <fullName evidence="12 13">ATP synthase subunit a</fullName>
    </recommendedName>
    <alternativeName>
        <fullName evidence="12">ATP synthase F0 sector subunit a</fullName>
    </alternativeName>
    <alternativeName>
        <fullName evidence="12">F-ATPase subunit 6</fullName>
    </alternativeName>
</protein>
<organism evidence="14 15">
    <name type="scientific">Kushneria phosphatilytica</name>
    <dbReference type="NCBI Taxonomy" id="657387"/>
    <lineage>
        <taxon>Bacteria</taxon>
        <taxon>Pseudomonadati</taxon>
        <taxon>Pseudomonadota</taxon>
        <taxon>Gammaproteobacteria</taxon>
        <taxon>Oceanospirillales</taxon>
        <taxon>Halomonadaceae</taxon>
        <taxon>Kushneria</taxon>
    </lineage>
</organism>
<evidence type="ECO:0000256" key="10">
    <source>
        <dbReference type="ARBA" id="ARBA00023136"/>
    </source>
</evidence>
<evidence type="ECO:0000256" key="1">
    <source>
        <dbReference type="ARBA" id="ARBA00004141"/>
    </source>
</evidence>
<keyword evidence="10 12" id="KW-0472">Membrane</keyword>
<dbReference type="PROSITE" id="PS00449">
    <property type="entry name" value="ATPASE_A"/>
    <property type="match status" value="1"/>
</dbReference>
<reference evidence="14 15" key="1">
    <citation type="submission" date="2019-08" db="EMBL/GenBank/DDBJ databases">
        <title>Complete genome sequence of Kushneria sp. YCWA18, a halophilic phosphate-solubilizing bacterium isolated from Daqiao saltern in China.</title>
        <authorList>
            <person name="Du G.-X."/>
            <person name="Qu L.-Y."/>
        </authorList>
    </citation>
    <scope>NUCLEOTIDE SEQUENCE [LARGE SCALE GENOMIC DNA]</scope>
    <source>
        <strain evidence="14 15">YCWA18</strain>
    </source>
</reference>
<evidence type="ECO:0000256" key="8">
    <source>
        <dbReference type="ARBA" id="ARBA00022989"/>
    </source>
</evidence>
<dbReference type="GO" id="GO:0045259">
    <property type="term" value="C:proton-transporting ATP synthase complex"/>
    <property type="evidence" value="ECO:0007669"/>
    <property type="project" value="UniProtKB-KW"/>
</dbReference>
<keyword evidence="8 12" id="KW-1133">Transmembrane helix</keyword>
<keyword evidence="11 12" id="KW-0066">ATP synthesis</keyword>
<dbReference type="PANTHER" id="PTHR42823">
    <property type="entry name" value="ATP SYNTHASE SUBUNIT A, CHLOROPLASTIC"/>
    <property type="match status" value="1"/>
</dbReference>
<dbReference type="RefSeq" id="WP_149054671.1">
    <property type="nucleotide sequence ID" value="NZ_CP043420.1"/>
</dbReference>
<dbReference type="AlphaFoldDB" id="A0A5C1A666"/>
<comment type="function">
    <text evidence="12 13">Key component of the proton channel; it plays a direct role in the translocation of protons across the membrane.</text>
</comment>
<dbReference type="Gene3D" id="1.20.120.220">
    <property type="entry name" value="ATP synthase, F0 complex, subunit A"/>
    <property type="match status" value="1"/>
</dbReference>
<feature type="transmembrane region" description="Helical" evidence="12">
    <location>
        <begin position="232"/>
        <end position="252"/>
    </location>
</feature>
<dbReference type="CDD" id="cd00310">
    <property type="entry name" value="ATP-synt_Fo_a_6"/>
    <property type="match status" value="1"/>
</dbReference>
<accession>A0A5C1A666</accession>
<evidence type="ECO:0000256" key="13">
    <source>
        <dbReference type="RuleBase" id="RU000483"/>
    </source>
</evidence>
<keyword evidence="15" id="KW-1185">Reference proteome</keyword>
<dbReference type="NCBIfam" id="TIGR01131">
    <property type="entry name" value="ATP_synt_6_or_A"/>
    <property type="match status" value="1"/>
</dbReference>
<dbReference type="InterPro" id="IPR000568">
    <property type="entry name" value="ATP_synth_F0_asu"/>
</dbReference>
<keyword evidence="3 12" id="KW-0813">Transport</keyword>
<dbReference type="NCBIfam" id="NF004477">
    <property type="entry name" value="PRK05815.1-1"/>
    <property type="match status" value="1"/>
</dbReference>